<protein>
    <submittedName>
        <fullName evidence="2">Uncharacterized protein</fullName>
    </submittedName>
</protein>
<organism evidence="2 3">
    <name type="scientific">Pristionchus mayeri</name>
    <dbReference type="NCBI Taxonomy" id="1317129"/>
    <lineage>
        <taxon>Eukaryota</taxon>
        <taxon>Metazoa</taxon>
        <taxon>Ecdysozoa</taxon>
        <taxon>Nematoda</taxon>
        <taxon>Chromadorea</taxon>
        <taxon>Rhabditida</taxon>
        <taxon>Rhabditina</taxon>
        <taxon>Diplogasteromorpha</taxon>
        <taxon>Diplogasteroidea</taxon>
        <taxon>Neodiplogasteridae</taxon>
        <taxon>Pristionchus</taxon>
    </lineage>
</organism>
<comment type="caution">
    <text evidence="2">The sequence shown here is derived from an EMBL/GenBank/DDBJ whole genome shotgun (WGS) entry which is preliminary data.</text>
</comment>
<feature type="region of interest" description="Disordered" evidence="1">
    <location>
        <begin position="1"/>
        <end position="33"/>
    </location>
</feature>
<accession>A0AAN4ZAH5</accession>
<dbReference type="EMBL" id="BTRK01000001">
    <property type="protein sequence ID" value="GMR33450.1"/>
    <property type="molecule type" value="Genomic_DNA"/>
</dbReference>
<dbReference type="AlphaFoldDB" id="A0AAN4ZAH5"/>
<dbReference type="Proteomes" id="UP001328107">
    <property type="component" value="Unassembled WGS sequence"/>
</dbReference>
<name>A0AAN4ZAH5_9BILA</name>
<evidence type="ECO:0000313" key="3">
    <source>
        <dbReference type="Proteomes" id="UP001328107"/>
    </source>
</evidence>
<evidence type="ECO:0000256" key="1">
    <source>
        <dbReference type="SAM" id="MobiDB-lite"/>
    </source>
</evidence>
<evidence type="ECO:0000313" key="2">
    <source>
        <dbReference type="EMBL" id="GMR33450.1"/>
    </source>
</evidence>
<dbReference type="PANTHER" id="PTHR33435">
    <property type="entry name" value="PROTEIN CBG21870-RELATED"/>
    <property type="match status" value="1"/>
</dbReference>
<feature type="region of interest" description="Disordered" evidence="1">
    <location>
        <begin position="145"/>
        <end position="167"/>
    </location>
</feature>
<proteinExistence type="predicted"/>
<keyword evidence="3" id="KW-1185">Reference proteome</keyword>
<sequence length="225" mass="24163">PPRLPRSPSPFGRGRRPSANPAPCRPSPVPLPSSTGSLLRAALLAASRTSRPSSAASVASMAISVTTARADREDNRSSAVREEQFVTGEVVRLLASGAIEKCDKPRVVSPLSVVQGDASSLLSRSLLSTIAAAQLSSLSPNTRCPISAQEQDSRREVPSPLMPSPTPPDGTLQHFCERRGENFPCVPSPRRSQRSIPAYHPCLVEPSKAQRHLTPFEHIRRIGRS</sequence>
<gene>
    <name evidence="2" type="ORF">PMAYCL1PPCAC_03645</name>
</gene>
<reference evidence="3" key="1">
    <citation type="submission" date="2022-10" db="EMBL/GenBank/DDBJ databases">
        <title>Genome assembly of Pristionchus species.</title>
        <authorList>
            <person name="Yoshida K."/>
            <person name="Sommer R.J."/>
        </authorList>
    </citation>
    <scope>NUCLEOTIDE SEQUENCE [LARGE SCALE GENOMIC DNA]</scope>
    <source>
        <strain evidence="3">RS5460</strain>
    </source>
</reference>
<feature type="non-terminal residue" evidence="2">
    <location>
        <position position="1"/>
    </location>
</feature>
<dbReference type="PANTHER" id="PTHR33435:SF3">
    <property type="entry name" value="PROTEIN CBG21870"/>
    <property type="match status" value="1"/>
</dbReference>